<feature type="non-terminal residue" evidence="1">
    <location>
        <position position="60"/>
    </location>
</feature>
<name>X1G3F7_9ZZZZ</name>
<evidence type="ECO:0000313" key="1">
    <source>
        <dbReference type="EMBL" id="GAH27538.1"/>
    </source>
</evidence>
<dbReference type="Gene3D" id="3.40.50.2300">
    <property type="match status" value="1"/>
</dbReference>
<comment type="caution">
    <text evidence="1">The sequence shown here is derived from an EMBL/GenBank/DDBJ whole genome shotgun (WGS) entry which is preliminary data.</text>
</comment>
<dbReference type="InterPro" id="IPR028082">
    <property type="entry name" value="Peripla_BP_I"/>
</dbReference>
<reference evidence="1" key="1">
    <citation type="journal article" date="2014" name="Front. Microbiol.">
        <title>High frequency of phylogenetically diverse reductive dehalogenase-homologous genes in deep subseafloor sedimentary metagenomes.</title>
        <authorList>
            <person name="Kawai M."/>
            <person name="Futagami T."/>
            <person name="Toyoda A."/>
            <person name="Takaki Y."/>
            <person name="Nishi S."/>
            <person name="Hori S."/>
            <person name="Arai W."/>
            <person name="Tsubouchi T."/>
            <person name="Morono Y."/>
            <person name="Uchiyama I."/>
            <person name="Ito T."/>
            <person name="Fujiyama A."/>
            <person name="Inagaki F."/>
            <person name="Takami H."/>
        </authorList>
    </citation>
    <scope>NUCLEOTIDE SEQUENCE</scope>
    <source>
        <strain evidence="1">Expedition CK06-06</strain>
    </source>
</reference>
<organism evidence="1">
    <name type="scientific">marine sediment metagenome</name>
    <dbReference type="NCBI Taxonomy" id="412755"/>
    <lineage>
        <taxon>unclassified sequences</taxon>
        <taxon>metagenomes</taxon>
        <taxon>ecological metagenomes</taxon>
    </lineage>
</organism>
<protein>
    <submittedName>
        <fullName evidence="1">Uncharacterized protein</fullName>
    </submittedName>
</protein>
<gene>
    <name evidence="1" type="ORF">S03H2_00586</name>
</gene>
<accession>X1G3F7</accession>
<sequence>MIKIGNQAVLSGEYRSFGEEQLVSVELAASKLSPVRIGGFDYEIEVVTKDDEGNPEKAFL</sequence>
<dbReference type="SUPFAM" id="SSF53822">
    <property type="entry name" value="Periplasmic binding protein-like I"/>
    <property type="match status" value="1"/>
</dbReference>
<dbReference type="EMBL" id="BARU01000126">
    <property type="protein sequence ID" value="GAH27538.1"/>
    <property type="molecule type" value="Genomic_DNA"/>
</dbReference>
<dbReference type="AlphaFoldDB" id="X1G3F7"/>
<proteinExistence type="predicted"/>